<protein>
    <submittedName>
        <fullName evidence="1">Uncharacterized protein</fullName>
    </submittedName>
</protein>
<dbReference type="EMBL" id="BAABZQ010000001">
    <property type="protein sequence ID" value="GAA6499926.1"/>
    <property type="molecule type" value="Genomic_DNA"/>
</dbReference>
<reference evidence="1 2" key="1">
    <citation type="submission" date="2024-04" db="EMBL/GenBank/DDBJ databases">
        <title>Defined microbial consortia suppress multidrug-resistant proinflammatory Enterobacteriaceae via ecological control.</title>
        <authorList>
            <person name="Furuichi M."/>
            <person name="Kawaguchi T."/>
            <person name="Pust M."/>
            <person name="Yasuma K."/>
            <person name="Plichta D."/>
            <person name="Hasegawa N."/>
            <person name="Ohya T."/>
            <person name="Bhattarai S."/>
            <person name="Sasajima S."/>
            <person name="Aoto Y."/>
            <person name="Tuganbaev T."/>
            <person name="Yaginuma M."/>
            <person name="Ueda M."/>
            <person name="Okahashi N."/>
            <person name="Amafuji K."/>
            <person name="Kiridooshi Y."/>
            <person name="Sugita K."/>
            <person name="Strazar M."/>
            <person name="Skelly A."/>
            <person name="Suda W."/>
            <person name="Hattori M."/>
            <person name="Nakamoto N."/>
            <person name="Caballero S."/>
            <person name="Norman J."/>
            <person name="Olle B."/>
            <person name="Tanoue T."/>
            <person name="Arita M."/>
            <person name="Bucci V."/>
            <person name="Atarashi K."/>
            <person name="Xavier R."/>
            <person name="Honda K."/>
        </authorList>
    </citation>
    <scope>NUCLEOTIDE SEQUENCE [LARGE SCALE GENOMIC DNA]</scope>
    <source>
        <strain evidence="2">k34-0107-D12</strain>
    </source>
</reference>
<name>A0ABQ0BTR2_9FIRM</name>
<proteinExistence type="predicted"/>
<organism evidence="1 2">
    <name type="scientific">Blautia parvula</name>
    <dbReference type="NCBI Taxonomy" id="2877527"/>
    <lineage>
        <taxon>Bacteria</taxon>
        <taxon>Bacillati</taxon>
        <taxon>Bacillota</taxon>
        <taxon>Clostridia</taxon>
        <taxon>Lachnospirales</taxon>
        <taxon>Lachnospiraceae</taxon>
        <taxon>Blautia</taxon>
    </lineage>
</organism>
<accession>A0ABQ0BTR2</accession>
<dbReference type="Proteomes" id="UP001600941">
    <property type="component" value="Unassembled WGS sequence"/>
</dbReference>
<gene>
    <name evidence="1" type="ORF">K340107D12_27420</name>
</gene>
<evidence type="ECO:0000313" key="2">
    <source>
        <dbReference type="Proteomes" id="UP001600941"/>
    </source>
</evidence>
<sequence>MTVDEKLDLLLQKVTAADSHLERIEEKMSSMDDQVTDIRLHLENVSDKNISLLAENYSNLVKKLNANNSITDQQIAYQIKVNYLMEDVEKLKKEIAELKNKIA</sequence>
<dbReference type="RefSeq" id="WP_052099523.1">
    <property type="nucleotide sequence ID" value="NZ_AP031413.1"/>
</dbReference>
<comment type="caution">
    <text evidence="1">The sequence shown here is derived from an EMBL/GenBank/DDBJ whole genome shotgun (WGS) entry which is preliminary data.</text>
</comment>
<keyword evidence="2" id="KW-1185">Reference proteome</keyword>
<evidence type="ECO:0000313" key="1">
    <source>
        <dbReference type="EMBL" id="GAA6499926.1"/>
    </source>
</evidence>